<dbReference type="InterPro" id="IPR004559">
    <property type="entry name" value="HemW-like"/>
</dbReference>
<dbReference type="SFLD" id="SFLDG01065">
    <property type="entry name" value="anaerobic_coproporphyrinogen-I"/>
    <property type="match status" value="1"/>
</dbReference>
<comment type="similarity">
    <text evidence="1">Belongs to the anaerobic coproporphyrinogen-III oxidase family. HemW subfamily.</text>
</comment>
<keyword evidence="3" id="KW-0479">Metal-binding</keyword>
<dbReference type="SUPFAM" id="SSF102114">
    <property type="entry name" value="Radical SAM enzymes"/>
    <property type="match status" value="1"/>
</dbReference>
<dbReference type="PROSITE" id="PS51918">
    <property type="entry name" value="RADICAL_SAM"/>
    <property type="match status" value="1"/>
</dbReference>
<keyword evidence="3" id="KW-0963">Cytoplasm</keyword>
<dbReference type="GO" id="GO:0004109">
    <property type="term" value="F:coproporphyrinogen oxidase activity"/>
    <property type="evidence" value="ECO:0007669"/>
    <property type="project" value="InterPro"/>
</dbReference>
<dbReference type="SMART" id="SM00729">
    <property type="entry name" value="Elp3"/>
    <property type="match status" value="1"/>
</dbReference>
<evidence type="ECO:0000313" key="7">
    <source>
        <dbReference type="Proteomes" id="UP000285882"/>
    </source>
</evidence>
<protein>
    <recommendedName>
        <fullName evidence="2 3">Heme chaperone HemW</fullName>
    </recommendedName>
</protein>
<dbReference type="SFLD" id="SFLDG01082">
    <property type="entry name" value="B12-binding_domain_containing"/>
    <property type="match status" value="1"/>
</dbReference>
<dbReference type="EMBL" id="CP025688">
    <property type="protein sequence ID" value="QAA22846.1"/>
    <property type="molecule type" value="Genomic_DNA"/>
</dbReference>
<dbReference type="Pfam" id="PF04055">
    <property type="entry name" value="Radical_SAM"/>
    <property type="match status" value="1"/>
</dbReference>
<dbReference type="GO" id="GO:0051539">
    <property type="term" value="F:4 iron, 4 sulfur cluster binding"/>
    <property type="evidence" value="ECO:0007669"/>
    <property type="project" value="UniProtKB-UniRule"/>
</dbReference>
<dbReference type="PANTHER" id="PTHR13932">
    <property type="entry name" value="COPROPORPHYRINIGEN III OXIDASE"/>
    <property type="match status" value="1"/>
</dbReference>
<gene>
    <name evidence="5" type="primary">hemN</name>
    <name evidence="6" type="ORF">C0674_09545</name>
    <name evidence="5" type="ORF">St703_19490</name>
</gene>
<dbReference type="Proteomes" id="UP000285882">
    <property type="component" value="Chromosome"/>
</dbReference>
<dbReference type="InterPro" id="IPR007197">
    <property type="entry name" value="rSAM"/>
</dbReference>
<dbReference type="RefSeq" id="WP_028976761.1">
    <property type="nucleotide sequence ID" value="NZ_AP021853.1"/>
</dbReference>
<reference evidence="5 8" key="2">
    <citation type="submission" date="2019-09" db="EMBL/GenBank/DDBJ databases">
        <title>Complete genome sequence of Sporolactobacillus terrae 70-3.</title>
        <authorList>
            <person name="Tanaka N."/>
            <person name="Shiwa Y."/>
            <person name="Fujita N."/>
            <person name="Tanasupawat S."/>
        </authorList>
    </citation>
    <scope>NUCLEOTIDE SEQUENCE [LARGE SCALE GENOMIC DNA]</scope>
    <source>
        <strain evidence="5 8">70-3</strain>
    </source>
</reference>
<dbReference type="SFLD" id="SFLDF00288">
    <property type="entry name" value="HemN-like__clustered_with_nucl"/>
    <property type="match status" value="1"/>
</dbReference>
<proteinExistence type="inferred from homology"/>
<keyword evidence="3" id="KW-0949">S-adenosyl-L-methionine</keyword>
<evidence type="ECO:0000256" key="1">
    <source>
        <dbReference type="ARBA" id="ARBA00006100"/>
    </source>
</evidence>
<sequence length="381" mass="43517">MTINPAKVRGAYIHIPFCDHICYYCDFNKVFMKNQPVDDYLDALAQEMSHYAEFGLPQTIYIGGGTPTALNERQFERLFQTVRKYLFHPAVKEFTVEANPENLNEAKLEIMKRYGVTRLSIGVQTFDDQLLKTIGRAHQSDDAERAVRLAQRHGFDNITVDLMFALPGQTESSLHDSMERALRLGTPHISIYSLQLEPKTIFYNRMKSGSLRLPGEDIEADMYGQIILELGRYGLHHYEISNFAKPGFEGIHNSLYWQNEEYYGMGAGAHGYVNGMRYANAGPIKKYIDSVRKNGHSRRSEHAVTFEEKMEEEMFLGLRLMKGVSIDHFNDKFGRPIETVYGDAIERLKKKGLLAEHDGRLAMTQRGIFLGNDVFGAFLMS</sequence>
<keyword evidence="3" id="KW-0349">Heme</keyword>
<keyword evidence="3" id="KW-0411">Iron-sulfur</keyword>
<dbReference type="SFLD" id="SFLDS00029">
    <property type="entry name" value="Radical_SAM"/>
    <property type="match status" value="1"/>
</dbReference>
<dbReference type="InterPro" id="IPR023404">
    <property type="entry name" value="rSAM_horseshoe"/>
</dbReference>
<dbReference type="AlphaFoldDB" id="A0A410D9R5"/>
<keyword evidence="3" id="KW-0143">Chaperone</keyword>
<comment type="function">
    <text evidence="3">Probably acts as a heme chaperone, transferring heme to an unknown acceptor. Binds one molecule of heme per monomer, possibly covalently. Binds 1 [4Fe-4S] cluster. The cluster is coordinated with 3 cysteines and an exchangeable S-adenosyl-L-methionine.</text>
</comment>
<dbReference type="Proteomes" id="UP000326951">
    <property type="component" value="Chromosome"/>
</dbReference>
<dbReference type="InterPro" id="IPR058240">
    <property type="entry name" value="rSAM_sf"/>
</dbReference>
<evidence type="ECO:0000313" key="5">
    <source>
        <dbReference type="EMBL" id="BBN99244.1"/>
    </source>
</evidence>
<keyword evidence="3" id="KW-0004">4Fe-4S</keyword>
<dbReference type="Pfam" id="PF06969">
    <property type="entry name" value="HemN_C"/>
    <property type="match status" value="1"/>
</dbReference>
<evidence type="ECO:0000313" key="8">
    <source>
        <dbReference type="Proteomes" id="UP000326951"/>
    </source>
</evidence>
<dbReference type="SFLD" id="SFLDF00562">
    <property type="entry name" value="HemN-like__clustered_with_heat"/>
    <property type="match status" value="1"/>
</dbReference>
<dbReference type="InterPro" id="IPR006638">
    <property type="entry name" value="Elp3/MiaA/NifB-like_rSAM"/>
</dbReference>
<keyword evidence="7" id="KW-1185">Reference proteome</keyword>
<evidence type="ECO:0000313" key="6">
    <source>
        <dbReference type="EMBL" id="QAA22846.1"/>
    </source>
</evidence>
<name>A0A410D9R5_9BACL</name>
<dbReference type="GO" id="GO:0005737">
    <property type="term" value="C:cytoplasm"/>
    <property type="evidence" value="ECO:0007669"/>
    <property type="project" value="UniProtKB-SubCell"/>
</dbReference>
<comment type="subcellular location">
    <subcellularLocation>
        <location evidence="3">Cytoplasm</location>
    </subcellularLocation>
</comment>
<dbReference type="NCBIfam" id="TIGR00539">
    <property type="entry name" value="hemN_rel"/>
    <property type="match status" value="1"/>
</dbReference>
<evidence type="ECO:0000256" key="3">
    <source>
        <dbReference type="RuleBase" id="RU364116"/>
    </source>
</evidence>
<reference evidence="6 7" key="1">
    <citation type="submission" date="2018-01" db="EMBL/GenBank/DDBJ databases">
        <title>Complete genome sequencing of Sporolactobacillus terrae DLG3.</title>
        <authorList>
            <person name="Nam Y.-D."/>
            <person name="Kang J."/>
            <person name="Chung W.-H."/>
        </authorList>
    </citation>
    <scope>NUCLEOTIDE SEQUENCE [LARGE SCALE GENOMIC DNA]</scope>
    <source>
        <strain evidence="6 7">DLG3</strain>
    </source>
</reference>
<evidence type="ECO:0000259" key="4">
    <source>
        <dbReference type="PROSITE" id="PS51918"/>
    </source>
</evidence>
<dbReference type="EMBL" id="AP021853">
    <property type="protein sequence ID" value="BBN99244.1"/>
    <property type="molecule type" value="Genomic_DNA"/>
</dbReference>
<organism evidence="5 8">
    <name type="scientific">Sporolactobacillus terrae</name>
    <dbReference type="NCBI Taxonomy" id="269673"/>
    <lineage>
        <taxon>Bacteria</taxon>
        <taxon>Bacillati</taxon>
        <taxon>Bacillota</taxon>
        <taxon>Bacilli</taxon>
        <taxon>Bacillales</taxon>
        <taxon>Sporolactobacillaceae</taxon>
        <taxon>Sporolactobacillus</taxon>
    </lineage>
</organism>
<accession>A0A410D9R5</accession>
<dbReference type="STRING" id="1449983.GCA_000647835_00027"/>
<dbReference type="GO" id="GO:0046872">
    <property type="term" value="F:metal ion binding"/>
    <property type="evidence" value="ECO:0007669"/>
    <property type="project" value="UniProtKB-UniRule"/>
</dbReference>
<keyword evidence="3" id="KW-0408">Iron</keyword>
<dbReference type="InterPro" id="IPR010723">
    <property type="entry name" value="HemN_C"/>
</dbReference>
<evidence type="ECO:0000256" key="2">
    <source>
        <dbReference type="ARBA" id="ARBA00017228"/>
    </source>
</evidence>
<dbReference type="InterPro" id="IPR034505">
    <property type="entry name" value="Coproporphyrinogen-III_oxidase"/>
</dbReference>
<dbReference type="CDD" id="cd01335">
    <property type="entry name" value="Radical_SAM"/>
    <property type="match status" value="1"/>
</dbReference>
<dbReference type="GO" id="GO:0006779">
    <property type="term" value="P:porphyrin-containing compound biosynthetic process"/>
    <property type="evidence" value="ECO:0007669"/>
    <property type="project" value="InterPro"/>
</dbReference>
<dbReference type="PANTHER" id="PTHR13932:SF5">
    <property type="entry name" value="RADICAL S-ADENOSYL METHIONINE DOMAIN-CONTAINING PROTEIN 1, MITOCHONDRIAL"/>
    <property type="match status" value="1"/>
</dbReference>
<dbReference type="Gene3D" id="3.80.30.20">
    <property type="entry name" value="tm_1862 like domain"/>
    <property type="match status" value="1"/>
</dbReference>
<feature type="domain" description="Radical SAM core" evidence="4">
    <location>
        <begin position="3"/>
        <end position="233"/>
    </location>
</feature>